<dbReference type="Pfam" id="PF13374">
    <property type="entry name" value="TPR_10"/>
    <property type="match status" value="1"/>
</dbReference>
<protein>
    <submittedName>
        <fullName evidence="8">Non-specific serine/threonine protein kinase</fullName>
        <ecNumber evidence="8">2.7.11.1</ecNumber>
    </submittedName>
</protein>
<dbReference type="AlphaFoldDB" id="A0A2S2E781"/>
<dbReference type="PROSITE" id="PS50011">
    <property type="entry name" value="PROTEIN_KINASE_DOM"/>
    <property type="match status" value="1"/>
</dbReference>
<keyword evidence="4 5" id="KW-0067">ATP-binding</keyword>
<dbReference type="InterPro" id="IPR017441">
    <property type="entry name" value="Protein_kinase_ATP_BS"/>
</dbReference>
<dbReference type="EMBL" id="CP029347">
    <property type="protein sequence ID" value="AWL13392.1"/>
    <property type="molecule type" value="Genomic_DNA"/>
</dbReference>
<dbReference type="InterPro" id="IPR011009">
    <property type="entry name" value="Kinase-like_dom_sf"/>
</dbReference>
<dbReference type="RefSeq" id="WP_109340894.1">
    <property type="nucleotide sequence ID" value="NZ_CP029347.1"/>
</dbReference>
<evidence type="ECO:0000256" key="2">
    <source>
        <dbReference type="ARBA" id="ARBA00022741"/>
    </source>
</evidence>
<dbReference type="CDD" id="cd14014">
    <property type="entry name" value="STKc_PknB_like"/>
    <property type="match status" value="1"/>
</dbReference>
<dbReference type="InterPro" id="IPR008271">
    <property type="entry name" value="Ser/Thr_kinase_AS"/>
</dbReference>
<dbReference type="GO" id="GO:0004674">
    <property type="term" value="F:protein serine/threonine kinase activity"/>
    <property type="evidence" value="ECO:0007669"/>
    <property type="project" value="UniProtKB-KW"/>
</dbReference>
<feature type="binding site" evidence="5">
    <location>
        <position position="114"/>
    </location>
    <ligand>
        <name>ATP</name>
        <dbReference type="ChEBI" id="CHEBI:30616"/>
    </ligand>
</feature>
<name>A0A2S2E781_9ALTE</name>
<dbReference type="Pfam" id="PF00069">
    <property type="entry name" value="Pkinase"/>
    <property type="match status" value="1"/>
</dbReference>
<feature type="domain" description="Protein kinase" evidence="7">
    <location>
        <begin position="83"/>
        <end position="403"/>
    </location>
</feature>
<dbReference type="InterPro" id="IPR011990">
    <property type="entry name" value="TPR-like_helical_dom_sf"/>
</dbReference>
<evidence type="ECO:0000256" key="1">
    <source>
        <dbReference type="ARBA" id="ARBA00022679"/>
    </source>
</evidence>
<evidence type="ECO:0000256" key="3">
    <source>
        <dbReference type="ARBA" id="ARBA00022777"/>
    </source>
</evidence>
<keyword evidence="1 8" id="KW-0808">Transferase</keyword>
<evidence type="ECO:0000313" key="8">
    <source>
        <dbReference type="EMBL" id="AWL13392.1"/>
    </source>
</evidence>
<dbReference type="InterPro" id="IPR000719">
    <property type="entry name" value="Prot_kinase_dom"/>
</dbReference>
<evidence type="ECO:0000256" key="5">
    <source>
        <dbReference type="PROSITE-ProRule" id="PRU10141"/>
    </source>
</evidence>
<dbReference type="PANTHER" id="PTHR43289:SF6">
    <property type="entry name" value="SERINE_THREONINE-PROTEIN KINASE NEKL-3"/>
    <property type="match status" value="1"/>
</dbReference>
<evidence type="ECO:0000313" key="9">
    <source>
        <dbReference type="Proteomes" id="UP000245728"/>
    </source>
</evidence>
<accession>A0A2S2E781</accession>
<dbReference type="SUPFAM" id="SSF56112">
    <property type="entry name" value="Protein kinase-like (PK-like)"/>
    <property type="match status" value="1"/>
</dbReference>
<dbReference type="Proteomes" id="UP000245728">
    <property type="component" value="Chromosome"/>
</dbReference>
<keyword evidence="8" id="KW-0723">Serine/threonine-protein kinase</keyword>
<dbReference type="EC" id="2.7.11.1" evidence="8"/>
<dbReference type="SMART" id="SM00028">
    <property type="entry name" value="TPR"/>
    <property type="match status" value="3"/>
</dbReference>
<organism evidence="8 9">
    <name type="scientific">Saliniradius amylolyticus</name>
    <dbReference type="NCBI Taxonomy" id="2183582"/>
    <lineage>
        <taxon>Bacteria</taxon>
        <taxon>Pseudomonadati</taxon>
        <taxon>Pseudomonadota</taxon>
        <taxon>Gammaproteobacteria</taxon>
        <taxon>Alteromonadales</taxon>
        <taxon>Alteromonadaceae</taxon>
        <taxon>Saliniradius</taxon>
    </lineage>
</organism>
<dbReference type="InterPro" id="IPR019734">
    <property type="entry name" value="TPR_rpt"/>
</dbReference>
<proteinExistence type="predicted"/>
<evidence type="ECO:0000259" key="7">
    <source>
        <dbReference type="PROSITE" id="PS50011"/>
    </source>
</evidence>
<sequence>MEFSSSYDVFQYLQEKDELNMLQNLDEVLAVDHPLYSETKKLIIAHHRNQEETLFLQTINNSAKSLTNDDITRSLKGEQVDVYRVEELIGLGGMGAVYSARRNDGKLQQKVAIKFIYPSVTSLVGEEVIHSEAQHLINISHPYVARFLSIGTCANNSLQYIVMEYVEGEPIDEYCSNHRLSEKQTLKLVLKLLSAINEVHSNMVVHADIKPSNILVDTKGEPKLMDFGIARRVEQQKSNNKVAPRGASRDYASPEQLQKNNLTAASDIYSIGKLLHKLDLSRGLNLIAKKACADCPEARYASVGQLQEDIERYIENRPTRAESLGFIGRTLRAAQRNYALVIVTSVILVSVTGTSLWLKNKNEELKTTIEREQATGRFMQSIFKYANAKRTEKVGGYTVEEVLADLAERAITELEDYPLARFAILFELAKSYQESGKYEKALKVLDSVPDKKEVLSEPYIEMHYHVSRAYNHNGLKQRQASLSELDKAWRIGEKIESPSLDEQKALAVTLIAKAFFNYYQEDYNASKDAARQVIERYSDILPEQQVATIYNTLAASQRNLGDYSAAQAAFQKSIDILVEKFGSIEHPSLFYKRYNLYVTYRQLDREQEALEGLKVLRQQVLEVYDDDFPLLKDITDQLDSSSEPKV</sequence>
<keyword evidence="3 8" id="KW-0418">Kinase</keyword>
<dbReference type="OrthoDB" id="9801841at2"/>
<dbReference type="Gene3D" id="1.25.40.10">
    <property type="entry name" value="Tetratricopeptide repeat domain"/>
    <property type="match status" value="1"/>
</dbReference>
<dbReference type="PANTHER" id="PTHR43289">
    <property type="entry name" value="MITOGEN-ACTIVATED PROTEIN KINASE KINASE KINASE 20-RELATED"/>
    <property type="match status" value="1"/>
</dbReference>
<evidence type="ECO:0000256" key="6">
    <source>
        <dbReference type="SAM" id="MobiDB-lite"/>
    </source>
</evidence>
<dbReference type="PROSITE" id="PS00108">
    <property type="entry name" value="PROTEIN_KINASE_ST"/>
    <property type="match status" value="1"/>
</dbReference>
<keyword evidence="2 5" id="KW-0547">Nucleotide-binding</keyword>
<gene>
    <name evidence="8" type="ORF">HMF8227_02944</name>
</gene>
<dbReference type="SMART" id="SM00220">
    <property type="entry name" value="S_TKc"/>
    <property type="match status" value="1"/>
</dbReference>
<dbReference type="SUPFAM" id="SSF48452">
    <property type="entry name" value="TPR-like"/>
    <property type="match status" value="1"/>
</dbReference>
<dbReference type="Gene3D" id="1.10.510.10">
    <property type="entry name" value="Transferase(Phosphotransferase) domain 1"/>
    <property type="match status" value="1"/>
</dbReference>
<dbReference type="PROSITE" id="PS00107">
    <property type="entry name" value="PROTEIN_KINASE_ATP"/>
    <property type="match status" value="1"/>
</dbReference>
<keyword evidence="9" id="KW-1185">Reference proteome</keyword>
<reference evidence="8 9" key="1">
    <citation type="submission" date="2018-05" db="EMBL/GenBank/DDBJ databases">
        <title>Salinimonas sp. HMF8227 Genome sequencing and assembly.</title>
        <authorList>
            <person name="Kang H."/>
            <person name="Kang J."/>
            <person name="Cha I."/>
            <person name="Kim H."/>
            <person name="Joh K."/>
        </authorList>
    </citation>
    <scope>NUCLEOTIDE SEQUENCE [LARGE SCALE GENOMIC DNA]</scope>
    <source>
        <strain evidence="8 9">HMF8227</strain>
    </source>
</reference>
<dbReference type="GO" id="GO:0005524">
    <property type="term" value="F:ATP binding"/>
    <property type="evidence" value="ECO:0007669"/>
    <property type="project" value="UniProtKB-UniRule"/>
</dbReference>
<dbReference type="KEGG" id="salh:HMF8227_02944"/>
<feature type="region of interest" description="Disordered" evidence="6">
    <location>
        <begin position="235"/>
        <end position="254"/>
    </location>
</feature>
<dbReference type="Gene3D" id="3.30.200.20">
    <property type="entry name" value="Phosphorylase Kinase, domain 1"/>
    <property type="match status" value="1"/>
</dbReference>
<evidence type="ECO:0000256" key="4">
    <source>
        <dbReference type="ARBA" id="ARBA00022840"/>
    </source>
</evidence>